<dbReference type="Proteomes" id="UP000321580">
    <property type="component" value="Unassembled WGS sequence"/>
</dbReference>
<reference evidence="2 3" key="1">
    <citation type="submission" date="2019-08" db="EMBL/GenBank/DDBJ databases">
        <title>Genome of Phaeodactylibacter luteus.</title>
        <authorList>
            <person name="Bowman J.P."/>
        </authorList>
    </citation>
    <scope>NUCLEOTIDE SEQUENCE [LARGE SCALE GENOMIC DNA]</scope>
    <source>
        <strain evidence="2 3">KCTC 42180</strain>
    </source>
</reference>
<evidence type="ECO:0000313" key="3">
    <source>
        <dbReference type="Proteomes" id="UP000321580"/>
    </source>
</evidence>
<keyword evidence="3" id="KW-1185">Reference proteome</keyword>
<keyword evidence="1" id="KW-0732">Signal</keyword>
<feature type="chain" id="PRO_5022688588" description="DUF4249 family protein" evidence="1">
    <location>
        <begin position="22"/>
        <end position="133"/>
    </location>
</feature>
<dbReference type="EMBL" id="VOOR01000020">
    <property type="protein sequence ID" value="TXB63014.1"/>
    <property type="molecule type" value="Genomic_DNA"/>
</dbReference>
<dbReference type="AlphaFoldDB" id="A0A5C6RM31"/>
<protein>
    <recommendedName>
        <fullName evidence="4">DUF4249 family protein</fullName>
    </recommendedName>
</protein>
<proteinExistence type="predicted"/>
<gene>
    <name evidence="2" type="ORF">FRY97_10935</name>
</gene>
<name>A0A5C6RM31_9BACT</name>
<evidence type="ECO:0008006" key="4">
    <source>
        <dbReference type="Google" id="ProtNLM"/>
    </source>
</evidence>
<evidence type="ECO:0000313" key="2">
    <source>
        <dbReference type="EMBL" id="TXB63014.1"/>
    </source>
</evidence>
<dbReference type="RefSeq" id="WP_147167569.1">
    <property type="nucleotide sequence ID" value="NZ_VOOR01000020.1"/>
</dbReference>
<sequence>MIKLKHICLLVGLLMATASCSDSLMSEDFVPGEVQLRVQNISKFKLDEVVLQPGTPSVQTYLGLEPGQTSGYQPFEFTYAYGYVRTIIGTDTLTLQPIDYVGETRIYDGAYTFIIDVIGEERPEYLVLDFQAD</sequence>
<evidence type="ECO:0000256" key="1">
    <source>
        <dbReference type="SAM" id="SignalP"/>
    </source>
</evidence>
<comment type="caution">
    <text evidence="2">The sequence shown here is derived from an EMBL/GenBank/DDBJ whole genome shotgun (WGS) entry which is preliminary data.</text>
</comment>
<feature type="signal peptide" evidence="1">
    <location>
        <begin position="1"/>
        <end position="21"/>
    </location>
</feature>
<dbReference type="PROSITE" id="PS51257">
    <property type="entry name" value="PROKAR_LIPOPROTEIN"/>
    <property type="match status" value="1"/>
</dbReference>
<accession>A0A5C6RM31</accession>
<organism evidence="2 3">
    <name type="scientific">Phaeodactylibacter luteus</name>
    <dbReference type="NCBI Taxonomy" id="1564516"/>
    <lineage>
        <taxon>Bacteria</taxon>
        <taxon>Pseudomonadati</taxon>
        <taxon>Bacteroidota</taxon>
        <taxon>Saprospiria</taxon>
        <taxon>Saprospirales</taxon>
        <taxon>Haliscomenobacteraceae</taxon>
        <taxon>Phaeodactylibacter</taxon>
    </lineage>
</organism>
<dbReference type="OrthoDB" id="980950at2"/>